<dbReference type="Pfam" id="PF13771">
    <property type="entry name" value="zf-HC5HC2H"/>
    <property type="match status" value="1"/>
</dbReference>
<feature type="compositionally biased region" description="Polar residues" evidence="9">
    <location>
        <begin position="613"/>
        <end position="622"/>
    </location>
</feature>
<dbReference type="EMBL" id="CALNXK010000086">
    <property type="protein sequence ID" value="CAH3149312.1"/>
    <property type="molecule type" value="Genomic_DNA"/>
</dbReference>
<evidence type="ECO:0000259" key="10">
    <source>
        <dbReference type="PROSITE" id="PS51805"/>
    </source>
</evidence>
<evidence type="ECO:0000256" key="2">
    <source>
        <dbReference type="ARBA" id="ARBA00004906"/>
    </source>
</evidence>
<dbReference type="InterPro" id="IPR013083">
    <property type="entry name" value="Znf_RING/FYVE/PHD"/>
</dbReference>
<comment type="caution">
    <text evidence="11">The sequence shown here is derived from an EMBL/GenBank/DDBJ whole genome shotgun (WGS) entry which is preliminary data.</text>
</comment>
<accession>A0ABN8PRF3</accession>
<feature type="compositionally biased region" description="Basic residues" evidence="9">
    <location>
        <begin position="697"/>
        <end position="707"/>
    </location>
</feature>
<dbReference type="PANTHER" id="PTHR12420:SF42">
    <property type="entry name" value="G2_M PHASE-SPECIFIC E3 UBIQUITIN-PROTEIN LIGASE"/>
    <property type="match status" value="1"/>
</dbReference>
<evidence type="ECO:0000313" key="12">
    <source>
        <dbReference type="Proteomes" id="UP001159405"/>
    </source>
</evidence>
<dbReference type="SUPFAM" id="SSF57903">
    <property type="entry name" value="FYVE/PHD zinc finger"/>
    <property type="match status" value="1"/>
</dbReference>
<dbReference type="SMART" id="SM00249">
    <property type="entry name" value="PHD"/>
    <property type="match status" value="2"/>
</dbReference>
<keyword evidence="8" id="KW-0539">Nucleus</keyword>
<feature type="compositionally biased region" description="Basic and acidic residues" evidence="9">
    <location>
        <begin position="624"/>
        <end position="637"/>
    </location>
</feature>
<evidence type="ECO:0000256" key="9">
    <source>
        <dbReference type="SAM" id="MobiDB-lite"/>
    </source>
</evidence>
<protein>
    <recommendedName>
        <fullName evidence="10">PHD-type domain-containing protein</fullName>
    </recommendedName>
</protein>
<reference evidence="11 12" key="1">
    <citation type="submission" date="2022-05" db="EMBL/GenBank/DDBJ databases">
        <authorList>
            <consortium name="Genoscope - CEA"/>
            <person name="William W."/>
        </authorList>
    </citation>
    <scope>NUCLEOTIDE SEQUENCE [LARGE SCALE GENOMIC DNA]</scope>
</reference>
<feature type="region of interest" description="Disordered" evidence="9">
    <location>
        <begin position="468"/>
        <end position="501"/>
    </location>
</feature>
<evidence type="ECO:0000256" key="7">
    <source>
        <dbReference type="ARBA" id="ARBA00022833"/>
    </source>
</evidence>
<dbReference type="Proteomes" id="UP001159405">
    <property type="component" value="Unassembled WGS sequence"/>
</dbReference>
<dbReference type="Pfam" id="PF26054">
    <property type="entry name" value="PHD_G2E3"/>
    <property type="match status" value="1"/>
</dbReference>
<dbReference type="InterPro" id="IPR059102">
    <property type="entry name" value="PHD_PHF7/G2E3-like"/>
</dbReference>
<evidence type="ECO:0000256" key="6">
    <source>
        <dbReference type="ARBA" id="ARBA00022786"/>
    </source>
</evidence>
<evidence type="ECO:0000256" key="5">
    <source>
        <dbReference type="ARBA" id="ARBA00022771"/>
    </source>
</evidence>
<feature type="region of interest" description="Disordered" evidence="9">
    <location>
        <begin position="370"/>
        <end position="389"/>
    </location>
</feature>
<dbReference type="InterPro" id="IPR042013">
    <property type="entry name" value="PHF7/G2E3_ePHD"/>
</dbReference>
<organism evidence="11 12">
    <name type="scientific">Porites lobata</name>
    <dbReference type="NCBI Taxonomy" id="104759"/>
    <lineage>
        <taxon>Eukaryota</taxon>
        <taxon>Metazoa</taxon>
        <taxon>Cnidaria</taxon>
        <taxon>Anthozoa</taxon>
        <taxon>Hexacorallia</taxon>
        <taxon>Scleractinia</taxon>
        <taxon>Fungiina</taxon>
        <taxon>Poritidae</taxon>
        <taxon>Porites</taxon>
    </lineage>
</organism>
<dbReference type="InterPro" id="IPR001965">
    <property type="entry name" value="Znf_PHD"/>
</dbReference>
<dbReference type="InterPro" id="IPR051188">
    <property type="entry name" value="PHD-type_Zinc_Finger"/>
</dbReference>
<dbReference type="InterPro" id="IPR011011">
    <property type="entry name" value="Znf_FYVE_PHD"/>
</dbReference>
<evidence type="ECO:0000256" key="3">
    <source>
        <dbReference type="ARBA" id="ARBA00022679"/>
    </source>
</evidence>
<feature type="region of interest" description="Disordered" evidence="9">
    <location>
        <begin position="613"/>
        <end position="651"/>
    </location>
</feature>
<dbReference type="PROSITE" id="PS51805">
    <property type="entry name" value="EPHD"/>
    <property type="match status" value="1"/>
</dbReference>
<dbReference type="PANTHER" id="PTHR12420">
    <property type="entry name" value="PHD FINGER PROTEIN"/>
    <property type="match status" value="1"/>
</dbReference>
<evidence type="ECO:0000256" key="4">
    <source>
        <dbReference type="ARBA" id="ARBA00022723"/>
    </source>
</evidence>
<dbReference type="CDD" id="cd15669">
    <property type="entry name" value="ePHD_PHF7_G2E3_like"/>
    <property type="match status" value="1"/>
</dbReference>
<keyword evidence="4" id="KW-0479">Metal-binding</keyword>
<feature type="region of interest" description="Disordered" evidence="9">
    <location>
        <begin position="680"/>
        <end position="729"/>
    </location>
</feature>
<evidence type="ECO:0000256" key="8">
    <source>
        <dbReference type="ARBA" id="ARBA00023242"/>
    </source>
</evidence>
<dbReference type="Gene3D" id="3.30.40.10">
    <property type="entry name" value="Zinc/RING finger domain, C3HC4 (zinc finger)"/>
    <property type="match status" value="2"/>
</dbReference>
<keyword evidence="3" id="KW-0808">Transferase</keyword>
<sequence>MRQRERKRLKEEEFLLGSSVCRLCKEGPNEEVFGKFFTAKEDGFSVHQYCLLFASGLAQRGEDDEGFDGFLMTDIKKEISRSRRLRCNFCKKLGATIGCCQSRCSQAFHYKCGRERGSLFQFFDSFNSYCLVHRPTQSVNLRESNGQTCPICLCEIDWNSRTSLAEVPLKTPCCRNSWFHNSCLQRHAHSSGLFYFRCPVCNNMEQFQQEMKRMGIYIPEQDASWEKGDAFADLLFQYSRCDAEKCICPHGREHEQRSGKWRIRLCDSCGQFGTHLKCQHWKRSPGEWHCDTCGNTLPYSSTRQRPVGDRSMDPYTSDEGEGSSTTEDCEVNVCTISDDDAPLAELKRTQEEQIQLRSSVKTAFRDGASPLRKRRRLSAETSNEAGPSNLEEYLSENSRSCASYFLDSLHSASVLPNVLLTLSDAVYTETVEKQAGNFEGEVQAIVIRDTDSECSSQTSEEDLRIITENPNCKGNSKTGDTGVKSNVTVDGVGVSSPESRKQKLAKLNSMRKSTEVVKAAEADSSEDVDREAMLSEVNLLDCGNKEDHDGSDDDACLITKVIKPKRKPCPYGNDKFGKCMLTCCNPTKFLHSVIVASSPKVTNSSHKDLQIETVSSSSSNLNHVPEKSDADAKKPLAIDEDNGRDESKECCSVGTNTTANIAPSVKRVLPSRQTTITERFLPTAKKPSSPSGQNRNLRLKLRRQKKGSFRERKRDFSSLRENPLSATNN</sequence>
<dbReference type="SUPFAM" id="SSF57850">
    <property type="entry name" value="RING/U-box"/>
    <property type="match status" value="1"/>
</dbReference>
<feature type="compositionally biased region" description="Polar residues" evidence="9">
    <location>
        <begin position="468"/>
        <end position="488"/>
    </location>
</feature>
<evidence type="ECO:0000256" key="1">
    <source>
        <dbReference type="ARBA" id="ARBA00004123"/>
    </source>
</evidence>
<gene>
    <name evidence="11" type="ORF">PLOB_00047065</name>
</gene>
<dbReference type="InterPro" id="IPR034732">
    <property type="entry name" value="EPHD"/>
</dbReference>
<keyword evidence="6" id="KW-0833">Ubl conjugation pathway</keyword>
<feature type="compositionally biased region" description="Basic and acidic residues" evidence="9">
    <location>
        <begin position="708"/>
        <end position="718"/>
    </location>
</feature>
<keyword evidence="7" id="KW-0862">Zinc</keyword>
<feature type="region of interest" description="Disordered" evidence="9">
    <location>
        <begin position="301"/>
        <end position="326"/>
    </location>
</feature>
<comment type="pathway">
    <text evidence="2">Protein modification; protein ubiquitination.</text>
</comment>
<feature type="domain" description="PHD-type" evidence="10">
    <location>
        <begin position="18"/>
        <end position="134"/>
    </location>
</feature>
<evidence type="ECO:0000313" key="11">
    <source>
        <dbReference type="EMBL" id="CAH3149312.1"/>
    </source>
</evidence>
<keyword evidence="12" id="KW-1185">Reference proteome</keyword>
<keyword evidence="5" id="KW-0863">Zinc-finger</keyword>
<name>A0ABN8PRF3_9CNID</name>
<proteinExistence type="predicted"/>
<comment type="subcellular location">
    <subcellularLocation>
        <location evidence="1">Nucleus</location>
    </subcellularLocation>
</comment>